<evidence type="ECO:0000313" key="5">
    <source>
        <dbReference type="EMBL" id="MBK4735764.1"/>
    </source>
</evidence>
<dbReference type="PANTHER" id="PTHR31468:SF2">
    <property type="entry name" value="1,3-BETA-GLUCANOSYLTRANSFERASE GAS1"/>
    <property type="match status" value="1"/>
</dbReference>
<keyword evidence="2" id="KW-1015">Disulfide bond</keyword>
<keyword evidence="6" id="KW-1185">Reference proteome</keyword>
<dbReference type="RefSeq" id="WP_200592535.1">
    <property type="nucleotide sequence ID" value="NZ_JAEPBG010000005.1"/>
</dbReference>
<keyword evidence="3" id="KW-0325">Glycoprotein</keyword>
<sequence length="446" mass="49625">MKGMFLGFLLFLAQSLALADGPVPTIGKDLRLHVDGKPFFIRGMAYAPEPRGFPGNKLTSSNGPWPYSRGAWLCKAANQYDPGDWQSPCADDDFFGLLTENTQANRDYNAALRELWGRDLKTMQAMGVNTLRIYNANQPRFKNHLPFLNAVQASGMHVIWPVLTDHLARTQFDESIIENMVKETCPGGSPHPALLAYTAGNELTPISNDTDKFRIRRSIEIVKKLCPTALVTYAHNDVPPEWTLQPNPQNGSSALMEAFPALDFLTVNVYRNNPNTGGIEGYDRLFRYDISNLTNKYQKPVLIGEVGEHQNDRYESTWFNRTWKFILQNSVDAKNLGVVYFEFNDEPVKKQKSGTSNDAYMGIATSAWPPATNMEAVTEPAVIMKNMAYSGIQAFNNGSDHIDFPGSAKGAGRYDMFVNTAQGIQACNFKASPDPQSINPSCLNAR</sequence>
<dbReference type="Gene3D" id="3.20.20.80">
    <property type="entry name" value="Glycosidases"/>
    <property type="match status" value="1"/>
</dbReference>
<accession>A0A934SZT4</accession>
<gene>
    <name evidence="5" type="ORF">JJB74_14165</name>
</gene>
<protein>
    <recommendedName>
        <fullName evidence="7">Glycoside hydrolase family 2 catalytic domain-containing protein</fullName>
    </recommendedName>
</protein>
<dbReference type="PANTHER" id="PTHR31468">
    <property type="entry name" value="1,3-BETA-GLUCANOSYLTRANSFERASE GAS1"/>
    <property type="match status" value="1"/>
</dbReference>
<evidence type="ECO:0008006" key="7">
    <source>
        <dbReference type="Google" id="ProtNLM"/>
    </source>
</evidence>
<evidence type="ECO:0000256" key="3">
    <source>
        <dbReference type="ARBA" id="ARBA00023180"/>
    </source>
</evidence>
<dbReference type="SUPFAM" id="SSF51445">
    <property type="entry name" value="(Trans)glycosidases"/>
    <property type="match status" value="1"/>
</dbReference>
<dbReference type="Proteomes" id="UP000622890">
    <property type="component" value="Unassembled WGS sequence"/>
</dbReference>
<evidence type="ECO:0000256" key="1">
    <source>
        <dbReference type="ARBA" id="ARBA00022729"/>
    </source>
</evidence>
<evidence type="ECO:0000256" key="4">
    <source>
        <dbReference type="SAM" id="SignalP"/>
    </source>
</evidence>
<reference evidence="5" key="1">
    <citation type="submission" date="2021-01" db="EMBL/GenBank/DDBJ databases">
        <title>Genome sequence of strain Noviherbaspirillum sp. DKR-6.</title>
        <authorList>
            <person name="Chaudhary D.K."/>
        </authorList>
    </citation>
    <scope>NUCLEOTIDE SEQUENCE</scope>
    <source>
        <strain evidence="5">DKR-6</strain>
    </source>
</reference>
<organism evidence="5 6">
    <name type="scientific">Noviherbaspirillum pedocola</name>
    <dbReference type="NCBI Taxonomy" id="2801341"/>
    <lineage>
        <taxon>Bacteria</taxon>
        <taxon>Pseudomonadati</taxon>
        <taxon>Pseudomonadota</taxon>
        <taxon>Betaproteobacteria</taxon>
        <taxon>Burkholderiales</taxon>
        <taxon>Oxalobacteraceae</taxon>
        <taxon>Noviherbaspirillum</taxon>
    </lineage>
</organism>
<evidence type="ECO:0000256" key="2">
    <source>
        <dbReference type="ARBA" id="ARBA00023157"/>
    </source>
</evidence>
<dbReference type="GO" id="GO:0042124">
    <property type="term" value="F:1,3-beta-glucanosyltransferase activity"/>
    <property type="evidence" value="ECO:0007669"/>
    <property type="project" value="TreeGrafter"/>
</dbReference>
<dbReference type="InterPro" id="IPR004886">
    <property type="entry name" value="Glucanosyltransferase"/>
</dbReference>
<keyword evidence="1 4" id="KW-0732">Signal</keyword>
<dbReference type="InterPro" id="IPR017853">
    <property type="entry name" value="GH"/>
</dbReference>
<name>A0A934SZT4_9BURK</name>
<feature type="signal peptide" evidence="4">
    <location>
        <begin position="1"/>
        <end position="19"/>
    </location>
</feature>
<dbReference type="GO" id="GO:0034411">
    <property type="term" value="P:cell wall (1-&gt;3)-beta-D-glucan biosynthetic process"/>
    <property type="evidence" value="ECO:0007669"/>
    <property type="project" value="TreeGrafter"/>
</dbReference>
<dbReference type="GO" id="GO:0005886">
    <property type="term" value="C:plasma membrane"/>
    <property type="evidence" value="ECO:0007669"/>
    <property type="project" value="TreeGrafter"/>
</dbReference>
<feature type="chain" id="PRO_5038033864" description="Glycoside hydrolase family 2 catalytic domain-containing protein" evidence="4">
    <location>
        <begin position="20"/>
        <end position="446"/>
    </location>
</feature>
<evidence type="ECO:0000313" key="6">
    <source>
        <dbReference type="Proteomes" id="UP000622890"/>
    </source>
</evidence>
<comment type="caution">
    <text evidence="5">The sequence shown here is derived from an EMBL/GenBank/DDBJ whole genome shotgun (WGS) entry which is preliminary data.</text>
</comment>
<dbReference type="EMBL" id="JAEPBG010000005">
    <property type="protein sequence ID" value="MBK4735764.1"/>
    <property type="molecule type" value="Genomic_DNA"/>
</dbReference>
<proteinExistence type="predicted"/>
<dbReference type="AlphaFoldDB" id="A0A934SZT4"/>